<name>A0A8J2MMJ9_9BILA</name>
<dbReference type="OrthoDB" id="5862951at2759"/>
<evidence type="ECO:0000256" key="4">
    <source>
        <dbReference type="ARBA" id="ARBA00022490"/>
    </source>
</evidence>
<keyword evidence="4" id="KW-0963">Cytoplasm</keyword>
<dbReference type="PANTHER" id="PTHR13142">
    <property type="entry name" value="INNER CENTROMERE PROTEIN"/>
    <property type="match status" value="1"/>
</dbReference>
<dbReference type="Proteomes" id="UP000746747">
    <property type="component" value="Unassembled WGS sequence"/>
</dbReference>
<feature type="compositionally biased region" description="Polar residues" evidence="8">
    <location>
        <begin position="385"/>
        <end position="394"/>
    </location>
</feature>
<comment type="caution">
    <text evidence="10">The sequence shown here is derived from an EMBL/GenBank/DDBJ whole genome shotgun (WGS) entry which is preliminary data.</text>
</comment>
<feature type="compositionally biased region" description="Basic and acidic residues" evidence="8">
    <location>
        <begin position="245"/>
        <end position="258"/>
    </location>
</feature>
<protein>
    <recommendedName>
        <fullName evidence="9">Inner centromere protein ARK-binding domain-containing protein</fullName>
    </recommendedName>
</protein>
<evidence type="ECO:0000256" key="7">
    <source>
        <dbReference type="ARBA" id="ARBA00023242"/>
    </source>
</evidence>
<feature type="compositionally biased region" description="Basic and acidic residues" evidence="8">
    <location>
        <begin position="190"/>
        <end position="200"/>
    </location>
</feature>
<accession>A0A8J2MMJ9</accession>
<dbReference type="GO" id="GO:0005634">
    <property type="term" value="C:nucleus"/>
    <property type="evidence" value="ECO:0007669"/>
    <property type="project" value="UniProtKB-SubCell"/>
</dbReference>
<evidence type="ECO:0000256" key="2">
    <source>
        <dbReference type="ARBA" id="ARBA00004186"/>
    </source>
</evidence>
<dbReference type="GO" id="GO:0007059">
    <property type="term" value="P:chromosome segregation"/>
    <property type="evidence" value="ECO:0007669"/>
    <property type="project" value="UniProtKB-KW"/>
</dbReference>
<evidence type="ECO:0000256" key="8">
    <source>
        <dbReference type="SAM" id="MobiDB-lite"/>
    </source>
</evidence>
<evidence type="ECO:0000313" key="11">
    <source>
        <dbReference type="Proteomes" id="UP000746747"/>
    </source>
</evidence>
<keyword evidence="7" id="KW-0539">Nucleus</keyword>
<feature type="domain" description="Inner centromere protein ARK-binding" evidence="9">
    <location>
        <begin position="561"/>
        <end position="618"/>
    </location>
</feature>
<dbReference type="EMBL" id="CAKAEH010001297">
    <property type="protein sequence ID" value="CAG9534245.1"/>
    <property type="molecule type" value="Genomic_DNA"/>
</dbReference>
<reference evidence="10" key="1">
    <citation type="submission" date="2021-09" db="EMBL/GenBank/DDBJ databases">
        <authorList>
            <consortium name="Pathogen Informatics"/>
        </authorList>
    </citation>
    <scope>NUCLEOTIDE SEQUENCE</scope>
</reference>
<keyword evidence="11" id="KW-1185">Reference proteome</keyword>
<evidence type="ECO:0000256" key="1">
    <source>
        <dbReference type="ARBA" id="ARBA00004123"/>
    </source>
</evidence>
<keyword evidence="6" id="KW-0206">Cytoskeleton</keyword>
<sequence length="680" mass="78481">MYNLRKKTPINGQVIKKVDVKIPPNLRQIFEVITNQVLYQRIIPELNRRVTEYQEWIFEEEKKAEQILRDSGYVLPRKRTQNNHLQNDFINLLGMIDENEKCYAINSMTKRKVQFRSNPSRHWGTNSSSSNNDCNNLSLLPAIVAKGVRNFCVKRITNAVCRKKEIVKAVVEKTRKFREDSQSRVKQHKKQLEKEDEERRKHSLIKIKQQAVNAAANRERKRHKLSVTPIAKRTRSAHNATPIAERLRSKTKETEPSKQENGQIVPINIMLQHRGRIKMKKKTEKKEAIHYDTMNRSTSPMETSVNQIACIKSDLETTILSELKTAISEESNIEATLSSKFDSNVLKIKDSSKTETAILDSDKDMEQNHTGIEFADVLKSCHASQLSTSENSSKQNDDANIHQPDNSLSMSLTSNNTASILERTRPGNKSIDFPKRSTCVIHRGEMHEVDDVNVIHKGTKRSTYLIRDLKYERNITSDDFRVMSMDMRSSSSHQSKTIMVHATDGDVIKGAGEKRGKVTSTRFPGRQTLEKLVEQELARIRHSEDADKRIEEEETDYEIYDLLSNDETDSNEKSCKKIPSWANEENVRQILEKQQIWSQTNIDSLFGKIHPPDMQKMFGDALKIRSATRSSSAMWESPIWNPRVGYSAYHFTFQQTENQECNNVRRSQRVKKPVSYLPFF</sequence>
<organism evidence="10 11">
    <name type="scientific">Cercopithifilaria johnstoni</name>
    <dbReference type="NCBI Taxonomy" id="2874296"/>
    <lineage>
        <taxon>Eukaryota</taxon>
        <taxon>Metazoa</taxon>
        <taxon>Ecdysozoa</taxon>
        <taxon>Nematoda</taxon>
        <taxon>Chromadorea</taxon>
        <taxon>Rhabditida</taxon>
        <taxon>Spirurina</taxon>
        <taxon>Spiruromorpha</taxon>
        <taxon>Filarioidea</taxon>
        <taxon>Onchocercidae</taxon>
        <taxon>Cercopithifilaria</taxon>
    </lineage>
</organism>
<dbReference type="PANTHER" id="PTHR13142:SF1">
    <property type="entry name" value="INNER CENTROMERE PROTEIN"/>
    <property type="match status" value="1"/>
</dbReference>
<feature type="region of interest" description="Disordered" evidence="8">
    <location>
        <begin position="385"/>
        <end position="412"/>
    </location>
</feature>
<feature type="region of interest" description="Disordered" evidence="8">
    <location>
        <begin position="176"/>
        <end position="203"/>
    </location>
</feature>
<evidence type="ECO:0000313" key="10">
    <source>
        <dbReference type="EMBL" id="CAG9534245.1"/>
    </source>
</evidence>
<gene>
    <name evidence="10" type="ORF">CJOHNSTONI_LOCUS4399</name>
</gene>
<feature type="region of interest" description="Disordered" evidence="8">
    <location>
        <begin position="233"/>
        <end position="260"/>
    </location>
</feature>
<dbReference type="GO" id="GO:0005819">
    <property type="term" value="C:spindle"/>
    <property type="evidence" value="ECO:0007669"/>
    <property type="project" value="UniProtKB-SubCell"/>
</dbReference>
<evidence type="ECO:0000259" key="9">
    <source>
        <dbReference type="Pfam" id="PF03941"/>
    </source>
</evidence>
<dbReference type="AlphaFoldDB" id="A0A8J2MMJ9"/>
<dbReference type="InterPro" id="IPR005635">
    <property type="entry name" value="Inner_centromere_prot_ARK-bd"/>
</dbReference>
<dbReference type="Gene3D" id="6.10.250.2990">
    <property type="match status" value="1"/>
</dbReference>
<evidence type="ECO:0000256" key="5">
    <source>
        <dbReference type="ARBA" id="ARBA00022829"/>
    </source>
</evidence>
<keyword evidence="5" id="KW-0159">Chromosome partition</keyword>
<evidence type="ECO:0000256" key="3">
    <source>
        <dbReference type="ARBA" id="ARBA00010042"/>
    </source>
</evidence>
<proteinExistence type="inferred from homology"/>
<comment type="similarity">
    <text evidence="3">Belongs to the INCENP family.</text>
</comment>
<dbReference type="Pfam" id="PF03941">
    <property type="entry name" value="INCENP_ARK-bind"/>
    <property type="match status" value="1"/>
</dbReference>
<comment type="subcellular location">
    <subcellularLocation>
        <location evidence="2">Cytoplasm</location>
        <location evidence="2">Cytoskeleton</location>
        <location evidence="2">Spindle</location>
    </subcellularLocation>
    <subcellularLocation>
        <location evidence="1">Nucleus</location>
    </subcellularLocation>
</comment>
<evidence type="ECO:0000256" key="6">
    <source>
        <dbReference type="ARBA" id="ARBA00023212"/>
    </source>
</evidence>